<keyword evidence="6" id="KW-0539">Nucleus</keyword>
<dbReference type="InterPro" id="IPR036236">
    <property type="entry name" value="Znf_C2H2_sf"/>
</dbReference>
<feature type="compositionally biased region" description="Basic and acidic residues" evidence="8">
    <location>
        <begin position="299"/>
        <end position="318"/>
    </location>
</feature>
<reference evidence="10 11" key="1">
    <citation type="journal article" date="2023" name="Sci. Data">
        <title>Genome assembly of the Korean intertidal mud-creeper Batillaria attramentaria.</title>
        <authorList>
            <person name="Patra A.K."/>
            <person name="Ho P.T."/>
            <person name="Jun S."/>
            <person name="Lee S.J."/>
            <person name="Kim Y."/>
            <person name="Won Y.J."/>
        </authorList>
    </citation>
    <scope>NUCLEOTIDE SEQUENCE [LARGE SCALE GENOMIC DNA]</scope>
    <source>
        <strain evidence="10">Wonlab-2016</strain>
    </source>
</reference>
<feature type="compositionally biased region" description="Pro residues" evidence="8">
    <location>
        <begin position="349"/>
        <end position="358"/>
    </location>
</feature>
<feature type="compositionally biased region" description="Low complexity" evidence="8">
    <location>
        <begin position="720"/>
        <end position="740"/>
    </location>
</feature>
<evidence type="ECO:0000256" key="4">
    <source>
        <dbReference type="ARBA" id="ARBA00022771"/>
    </source>
</evidence>
<dbReference type="InterPro" id="IPR013087">
    <property type="entry name" value="Znf_C2H2_type"/>
</dbReference>
<feature type="compositionally biased region" description="Polar residues" evidence="8">
    <location>
        <begin position="321"/>
        <end position="342"/>
    </location>
</feature>
<evidence type="ECO:0000313" key="10">
    <source>
        <dbReference type="EMBL" id="KAK7488831.1"/>
    </source>
</evidence>
<dbReference type="FunFam" id="3.30.160.60:FF:000446">
    <property type="entry name" value="Zinc finger protein"/>
    <property type="match status" value="1"/>
</dbReference>
<comment type="subcellular location">
    <subcellularLocation>
        <location evidence="1">Nucleus</location>
    </subcellularLocation>
</comment>
<protein>
    <recommendedName>
        <fullName evidence="9">C2H2-type domain-containing protein</fullName>
    </recommendedName>
</protein>
<evidence type="ECO:0000256" key="5">
    <source>
        <dbReference type="ARBA" id="ARBA00022833"/>
    </source>
</evidence>
<dbReference type="PROSITE" id="PS00028">
    <property type="entry name" value="ZINC_FINGER_C2H2_1"/>
    <property type="match status" value="2"/>
</dbReference>
<dbReference type="PANTHER" id="PTHR24376">
    <property type="entry name" value="ZINC FINGER PROTEIN"/>
    <property type="match status" value="1"/>
</dbReference>
<feature type="region of interest" description="Disordered" evidence="8">
    <location>
        <begin position="677"/>
        <end position="751"/>
    </location>
</feature>
<feature type="compositionally biased region" description="Basic and acidic residues" evidence="8">
    <location>
        <begin position="91"/>
        <end position="112"/>
    </location>
</feature>
<feature type="compositionally biased region" description="Basic and acidic residues" evidence="8">
    <location>
        <begin position="187"/>
        <end position="210"/>
    </location>
</feature>
<dbReference type="SMART" id="SM00355">
    <property type="entry name" value="ZnF_C2H2"/>
    <property type="match status" value="3"/>
</dbReference>
<evidence type="ECO:0000256" key="6">
    <source>
        <dbReference type="ARBA" id="ARBA00023242"/>
    </source>
</evidence>
<feature type="compositionally biased region" description="Basic and acidic residues" evidence="8">
    <location>
        <begin position="119"/>
        <end position="135"/>
    </location>
</feature>
<feature type="region of interest" description="Disordered" evidence="8">
    <location>
        <begin position="299"/>
        <end position="371"/>
    </location>
</feature>
<keyword evidence="5" id="KW-0862">Zinc</keyword>
<keyword evidence="2" id="KW-0479">Metal-binding</keyword>
<feature type="domain" description="C2H2-type" evidence="9">
    <location>
        <begin position="476"/>
        <end position="503"/>
    </location>
</feature>
<evidence type="ECO:0000256" key="7">
    <source>
        <dbReference type="PROSITE-ProRule" id="PRU00042"/>
    </source>
</evidence>
<keyword evidence="4 7" id="KW-0863">Zinc-finger</keyword>
<evidence type="ECO:0000256" key="1">
    <source>
        <dbReference type="ARBA" id="ARBA00004123"/>
    </source>
</evidence>
<dbReference type="Gene3D" id="3.30.160.60">
    <property type="entry name" value="Classic Zinc Finger"/>
    <property type="match status" value="3"/>
</dbReference>
<feature type="region of interest" description="Disordered" evidence="8">
    <location>
        <begin position="590"/>
        <end position="626"/>
    </location>
</feature>
<feature type="compositionally biased region" description="Pro residues" evidence="8">
    <location>
        <begin position="597"/>
        <end position="612"/>
    </location>
</feature>
<dbReference type="SUPFAM" id="SSF57667">
    <property type="entry name" value="beta-beta-alpha zinc fingers"/>
    <property type="match status" value="1"/>
</dbReference>
<evidence type="ECO:0000256" key="2">
    <source>
        <dbReference type="ARBA" id="ARBA00022723"/>
    </source>
</evidence>
<dbReference type="PROSITE" id="PS50157">
    <property type="entry name" value="ZINC_FINGER_C2H2_2"/>
    <property type="match status" value="3"/>
</dbReference>
<evidence type="ECO:0000256" key="8">
    <source>
        <dbReference type="SAM" id="MobiDB-lite"/>
    </source>
</evidence>
<keyword evidence="3" id="KW-0677">Repeat</keyword>
<feature type="region of interest" description="Disordered" evidence="8">
    <location>
        <begin position="23"/>
        <end position="244"/>
    </location>
</feature>
<dbReference type="GO" id="GO:0005634">
    <property type="term" value="C:nucleus"/>
    <property type="evidence" value="ECO:0007669"/>
    <property type="project" value="UniProtKB-SubCell"/>
</dbReference>
<dbReference type="Proteomes" id="UP001519460">
    <property type="component" value="Unassembled WGS sequence"/>
</dbReference>
<dbReference type="PANTHER" id="PTHR24376:SF235">
    <property type="entry name" value="C2H2-TYPE DOMAIN-CONTAINING PROTEIN"/>
    <property type="match status" value="1"/>
</dbReference>
<gene>
    <name evidence="10" type="ORF">BaRGS_00019966</name>
</gene>
<accession>A0ABD0KNN3</accession>
<feature type="domain" description="C2H2-type" evidence="9">
    <location>
        <begin position="436"/>
        <end position="464"/>
    </location>
</feature>
<comment type="caution">
    <text evidence="10">The sequence shown here is derived from an EMBL/GenBank/DDBJ whole genome shotgun (WGS) entry which is preliminary data.</text>
</comment>
<evidence type="ECO:0000313" key="11">
    <source>
        <dbReference type="Proteomes" id="UP001519460"/>
    </source>
</evidence>
<proteinExistence type="predicted"/>
<organism evidence="10 11">
    <name type="scientific">Batillaria attramentaria</name>
    <dbReference type="NCBI Taxonomy" id="370345"/>
    <lineage>
        <taxon>Eukaryota</taxon>
        <taxon>Metazoa</taxon>
        <taxon>Spiralia</taxon>
        <taxon>Lophotrochozoa</taxon>
        <taxon>Mollusca</taxon>
        <taxon>Gastropoda</taxon>
        <taxon>Caenogastropoda</taxon>
        <taxon>Sorbeoconcha</taxon>
        <taxon>Cerithioidea</taxon>
        <taxon>Batillariidae</taxon>
        <taxon>Batillaria</taxon>
    </lineage>
</organism>
<evidence type="ECO:0000259" key="9">
    <source>
        <dbReference type="PROSITE" id="PS50157"/>
    </source>
</evidence>
<feature type="compositionally biased region" description="Low complexity" evidence="8">
    <location>
        <begin position="680"/>
        <end position="693"/>
    </location>
</feature>
<dbReference type="EMBL" id="JACVVK020000146">
    <property type="protein sequence ID" value="KAK7488831.1"/>
    <property type="molecule type" value="Genomic_DNA"/>
</dbReference>
<dbReference type="Pfam" id="PF00096">
    <property type="entry name" value="zf-C2H2"/>
    <property type="match status" value="2"/>
</dbReference>
<sequence length="838" mass="91995">MDVMRLSGLLGRQDSAYLVTRHRPHCDPLPTSPLTLPLSSHDRTPQSSSMIIEASLHTSAATPPDSPQQGETLSSTNMPEDIQKDFNMPEDLQKERSMPEDLQKEVNEEHRMWNGNTAEMRDGVEDYSNLDREGVDGGSASPLPPQLSPKEGQGHGFASMNNTAADSPKPPSECYTPPSNAASSQDGSDRRPNRRKQTLEDIVRRMRTVEPSDDMYESEEEMDEEMDQPGMMSMDASRLPSDEVDGAPLEMRSYLDAAQACAESVIKRTMPGCYADGEEMDQDAERQPQNLERENYLNMQKDAEAPRVSHKAPTEPKPTDFMTQNGVPAPRSSESSEMNEQKSGLSSLPKPPLPPPHLSPNMSGGLHSSLPMSSNISETAYSPHHYSMSKMNGWFPGGLPHMFPFSPAGMMDHPGLGPKFLPFESKMMPEVDKDYLKCNYCERTFRRQKNLENHIESTHQGKGPQKPKRENGDMYFKCTHCPYTTKHQSNLYVHLRIHTGERPYICGACGVQYSQSHSLKSHIINKHDGIMSYYIKEKRNRSPRGMGYMTTHVAHGEPTIFKLPPPPSMPSLQQSNMELVAKAIEMAKNSAGEVHHPPPPLLPTHPQHPPSNVPHSMASPLMSPNPPVSGAPHSLFPKHSPTFPFNGPYFGGAMPYAADLPATPTPAMVPMPSPGGHMTNGISPGSNNSSSRNDIGLNLSTGLGTPTSTPNYTPTANPGLLSPATNPLPSPNTTSNTNNNHSKAAGGQDCGAIDLSKKGQDLMERRGSMDSNHDHHPCVNCSHSGKLKLLRLNVVRMLSILVPNLNFEEKGISADSDSVDELLQDVIESNTHDEDMCP</sequence>
<feature type="compositionally biased region" description="Polar residues" evidence="8">
    <location>
        <begin position="177"/>
        <end position="186"/>
    </location>
</feature>
<feature type="compositionally biased region" description="Low complexity" evidence="8">
    <location>
        <begin position="28"/>
        <end position="39"/>
    </location>
</feature>
<dbReference type="GO" id="GO:0008270">
    <property type="term" value="F:zinc ion binding"/>
    <property type="evidence" value="ECO:0007669"/>
    <property type="project" value="UniProtKB-KW"/>
</dbReference>
<dbReference type="AlphaFoldDB" id="A0ABD0KNN3"/>
<feature type="compositionally biased region" description="Acidic residues" evidence="8">
    <location>
        <begin position="211"/>
        <end position="227"/>
    </location>
</feature>
<feature type="compositionally biased region" description="Polar residues" evidence="8">
    <location>
        <begin position="45"/>
        <end position="78"/>
    </location>
</feature>
<feature type="compositionally biased region" description="Polar residues" evidence="8">
    <location>
        <begin position="698"/>
        <end position="716"/>
    </location>
</feature>
<keyword evidence="11" id="KW-1185">Reference proteome</keyword>
<feature type="domain" description="C2H2-type" evidence="9">
    <location>
        <begin position="504"/>
        <end position="532"/>
    </location>
</feature>
<name>A0ABD0KNN3_9CAEN</name>
<evidence type="ECO:0000256" key="3">
    <source>
        <dbReference type="ARBA" id="ARBA00022737"/>
    </source>
</evidence>